<evidence type="ECO:0000259" key="3">
    <source>
        <dbReference type="PROSITE" id="PS50158"/>
    </source>
</evidence>
<dbReference type="SUPFAM" id="SSF57756">
    <property type="entry name" value="Retrovirus zinc finger-like domains"/>
    <property type="match status" value="1"/>
</dbReference>
<feature type="compositionally biased region" description="Basic residues" evidence="2">
    <location>
        <begin position="1"/>
        <end position="11"/>
    </location>
</feature>
<protein>
    <submittedName>
        <fullName evidence="4">Retrotransposon protein</fullName>
    </submittedName>
</protein>
<evidence type="ECO:0000313" key="4">
    <source>
        <dbReference type="EMBL" id="GEU68567.1"/>
    </source>
</evidence>
<comment type="caution">
    <text evidence="4">The sequence shown here is derived from an EMBL/GenBank/DDBJ whole genome shotgun (WGS) entry which is preliminary data.</text>
</comment>
<dbReference type="EMBL" id="BKCJ010005774">
    <property type="protein sequence ID" value="GEU68567.1"/>
    <property type="molecule type" value="Genomic_DNA"/>
</dbReference>
<keyword evidence="1" id="KW-0479">Metal-binding</keyword>
<keyword evidence="1" id="KW-0863">Zinc-finger</keyword>
<dbReference type="PROSITE" id="PS50158">
    <property type="entry name" value="ZF_CCHC"/>
    <property type="match status" value="1"/>
</dbReference>
<dbReference type="SMART" id="SM00343">
    <property type="entry name" value="ZnF_C2HC"/>
    <property type="match status" value="1"/>
</dbReference>
<dbReference type="InterPro" id="IPR036875">
    <property type="entry name" value="Znf_CCHC_sf"/>
</dbReference>
<reference evidence="4" key="1">
    <citation type="journal article" date="2019" name="Sci. Rep.">
        <title>Draft genome of Tanacetum cinerariifolium, the natural source of mosquito coil.</title>
        <authorList>
            <person name="Yamashiro T."/>
            <person name="Shiraishi A."/>
            <person name="Satake H."/>
            <person name="Nakayama K."/>
        </authorList>
    </citation>
    <scope>NUCLEOTIDE SEQUENCE</scope>
</reference>
<feature type="compositionally biased region" description="Acidic residues" evidence="2">
    <location>
        <begin position="32"/>
        <end position="48"/>
    </location>
</feature>
<evidence type="ECO:0000256" key="2">
    <source>
        <dbReference type="SAM" id="MobiDB-lite"/>
    </source>
</evidence>
<sequence length="337" mass="37914">MSMLVQRHKITSTKDKVKSPALKAKVIREQTSDDSDSQDGSDEDVDKEQEAEAFNLMARNIRKFFRKGGKSSNKKGTCYNCGIEGHFASECIKPKENKDLVGGAWSDSEDGDKHQNDATCLMEIDSQKVVSKPSSSNYDLNIIDLQRENGELLRFKKDFTKTFEKLLKEKSTLEDKNPKLSSKINVLEIKVKKPYDKEIMDSGCTKQMTENKRLFTLYKAYDGGNVIFGSNLKGKVIGRGNITHDSITVTNVEHVSGLAFNLISVGQLYDDDCVVIFTKVDCTISKNSKTLAKGHRRNNLYKCKLGDNAKQEICLASMVVNLTLWHRRLGHANMRLV</sequence>
<dbReference type="GO" id="GO:0003676">
    <property type="term" value="F:nucleic acid binding"/>
    <property type="evidence" value="ECO:0007669"/>
    <property type="project" value="InterPro"/>
</dbReference>
<organism evidence="4">
    <name type="scientific">Tanacetum cinerariifolium</name>
    <name type="common">Dalmatian daisy</name>
    <name type="synonym">Chrysanthemum cinerariifolium</name>
    <dbReference type="NCBI Taxonomy" id="118510"/>
    <lineage>
        <taxon>Eukaryota</taxon>
        <taxon>Viridiplantae</taxon>
        <taxon>Streptophyta</taxon>
        <taxon>Embryophyta</taxon>
        <taxon>Tracheophyta</taxon>
        <taxon>Spermatophyta</taxon>
        <taxon>Magnoliopsida</taxon>
        <taxon>eudicotyledons</taxon>
        <taxon>Gunneridae</taxon>
        <taxon>Pentapetalae</taxon>
        <taxon>asterids</taxon>
        <taxon>campanulids</taxon>
        <taxon>Asterales</taxon>
        <taxon>Asteraceae</taxon>
        <taxon>Asteroideae</taxon>
        <taxon>Anthemideae</taxon>
        <taxon>Anthemidinae</taxon>
        <taxon>Tanacetum</taxon>
    </lineage>
</organism>
<dbReference type="InterPro" id="IPR001878">
    <property type="entry name" value="Znf_CCHC"/>
</dbReference>
<gene>
    <name evidence="4" type="ORF">Tci_040545</name>
</gene>
<accession>A0A6L2M5S6</accession>
<dbReference type="InterPro" id="IPR054722">
    <property type="entry name" value="PolX-like_BBD"/>
</dbReference>
<keyword evidence="1" id="KW-0862">Zinc</keyword>
<name>A0A6L2M5S6_TANCI</name>
<dbReference type="Pfam" id="PF00098">
    <property type="entry name" value="zf-CCHC"/>
    <property type="match status" value="1"/>
</dbReference>
<dbReference type="Gene3D" id="4.10.60.10">
    <property type="entry name" value="Zinc finger, CCHC-type"/>
    <property type="match status" value="1"/>
</dbReference>
<dbReference type="Pfam" id="PF22936">
    <property type="entry name" value="Pol_BBD"/>
    <property type="match status" value="1"/>
</dbReference>
<evidence type="ECO:0000256" key="1">
    <source>
        <dbReference type="PROSITE-ProRule" id="PRU00047"/>
    </source>
</evidence>
<feature type="domain" description="CCHC-type" evidence="3">
    <location>
        <begin position="78"/>
        <end position="91"/>
    </location>
</feature>
<proteinExistence type="predicted"/>
<feature type="region of interest" description="Disordered" evidence="2">
    <location>
        <begin position="1"/>
        <end position="48"/>
    </location>
</feature>
<dbReference type="GO" id="GO:0008270">
    <property type="term" value="F:zinc ion binding"/>
    <property type="evidence" value="ECO:0007669"/>
    <property type="project" value="UniProtKB-KW"/>
</dbReference>
<dbReference type="AlphaFoldDB" id="A0A6L2M5S6"/>